<proteinExistence type="predicted"/>
<dbReference type="EMBL" id="VEVO01000020">
    <property type="protein sequence ID" value="KAF0025684.1"/>
    <property type="molecule type" value="Genomic_DNA"/>
</dbReference>
<sequence length="77" mass="8645">MHTCTFRSSPHCGSADTCNTCWLSIDLCSSVQLVAMPSMQTLTARVCNDSPRKRVTPRDATRASFTICVPQRRRARR</sequence>
<gene>
    <name evidence="1" type="ORF">F2P81_022565</name>
</gene>
<reference evidence="1 2" key="1">
    <citation type="submission" date="2019-06" db="EMBL/GenBank/DDBJ databases">
        <title>Draft genomes of female and male turbot (Scophthalmus maximus).</title>
        <authorList>
            <person name="Xu H."/>
            <person name="Xu X.-W."/>
            <person name="Shao C."/>
            <person name="Chen S."/>
        </authorList>
    </citation>
    <scope>NUCLEOTIDE SEQUENCE [LARGE SCALE GENOMIC DNA]</scope>
    <source>
        <strain evidence="1">Ysfricsl-2016a</strain>
        <tissue evidence="1">Blood</tissue>
    </source>
</reference>
<evidence type="ECO:0000313" key="1">
    <source>
        <dbReference type="EMBL" id="KAF0025684.1"/>
    </source>
</evidence>
<accession>A0A6A4S574</accession>
<organism evidence="1 2">
    <name type="scientific">Scophthalmus maximus</name>
    <name type="common">Turbot</name>
    <name type="synonym">Psetta maxima</name>
    <dbReference type="NCBI Taxonomy" id="52904"/>
    <lineage>
        <taxon>Eukaryota</taxon>
        <taxon>Metazoa</taxon>
        <taxon>Chordata</taxon>
        <taxon>Craniata</taxon>
        <taxon>Vertebrata</taxon>
        <taxon>Euteleostomi</taxon>
        <taxon>Actinopterygii</taxon>
        <taxon>Neopterygii</taxon>
        <taxon>Teleostei</taxon>
        <taxon>Neoteleostei</taxon>
        <taxon>Acanthomorphata</taxon>
        <taxon>Carangaria</taxon>
        <taxon>Pleuronectiformes</taxon>
        <taxon>Pleuronectoidei</taxon>
        <taxon>Scophthalmidae</taxon>
        <taxon>Scophthalmus</taxon>
    </lineage>
</organism>
<protein>
    <submittedName>
        <fullName evidence="1">Uncharacterized protein</fullName>
    </submittedName>
</protein>
<comment type="caution">
    <text evidence="1">The sequence shown here is derived from an EMBL/GenBank/DDBJ whole genome shotgun (WGS) entry which is preliminary data.</text>
</comment>
<dbReference type="Proteomes" id="UP000438429">
    <property type="component" value="Unassembled WGS sequence"/>
</dbReference>
<name>A0A6A4S574_SCOMX</name>
<dbReference type="AlphaFoldDB" id="A0A6A4S574"/>
<evidence type="ECO:0000313" key="2">
    <source>
        <dbReference type="Proteomes" id="UP000438429"/>
    </source>
</evidence>